<gene>
    <name evidence="1" type="ORF">ARMOST_13617</name>
</gene>
<organism evidence="1 2">
    <name type="scientific">Armillaria ostoyae</name>
    <name type="common">Armillaria root rot fungus</name>
    <dbReference type="NCBI Taxonomy" id="47428"/>
    <lineage>
        <taxon>Eukaryota</taxon>
        <taxon>Fungi</taxon>
        <taxon>Dikarya</taxon>
        <taxon>Basidiomycota</taxon>
        <taxon>Agaricomycotina</taxon>
        <taxon>Agaricomycetes</taxon>
        <taxon>Agaricomycetidae</taxon>
        <taxon>Agaricales</taxon>
        <taxon>Marasmiineae</taxon>
        <taxon>Physalacriaceae</taxon>
        <taxon>Armillaria</taxon>
    </lineage>
</organism>
<evidence type="ECO:0000313" key="1">
    <source>
        <dbReference type="EMBL" id="SJL10233.1"/>
    </source>
</evidence>
<reference evidence="2" key="1">
    <citation type="journal article" date="2017" name="Nat. Ecol. Evol.">
        <title>Genome expansion and lineage-specific genetic innovations in the forest pathogenic fungi Armillaria.</title>
        <authorList>
            <person name="Sipos G."/>
            <person name="Prasanna A.N."/>
            <person name="Walter M.C."/>
            <person name="O'Connor E."/>
            <person name="Balint B."/>
            <person name="Krizsan K."/>
            <person name="Kiss B."/>
            <person name="Hess J."/>
            <person name="Varga T."/>
            <person name="Slot J."/>
            <person name="Riley R."/>
            <person name="Boka B."/>
            <person name="Rigling D."/>
            <person name="Barry K."/>
            <person name="Lee J."/>
            <person name="Mihaltcheva S."/>
            <person name="LaButti K."/>
            <person name="Lipzen A."/>
            <person name="Waldron R."/>
            <person name="Moloney N.M."/>
            <person name="Sperisen C."/>
            <person name="Kredics L."/>
            <person name="Vagvoelgyi C."/>
            <person name="Patrignani A."/>
            <person name="Fitzpatrick D."/>
            <person name="Nagy I."/>
            <person name="Doyle S."/>
            <person name="Anderson J.B."/>
            <person name="Grigoriev I.V."/>
            <person name="Gueldener U."/>
            <person name="Muensterkoetter M."/>
            <person name="Nagy L.G."/>
        </authorList>
    </citation>
    <scope>NUCLEOTIDE SEQUENCE [LARGE SCALE GENOMIC DNA]</scope>
    <source>
        <strain evidence="2">C18/9</strain>
    </source>
</reference>
<keyword evidence="2" id="KW-1185">Reference proteome</keyword>
<dbReference type="Proteomes" id="UP000219338">
    <property type="component" value="Unassembled WGS sequence"/>
</dbReference>
<evidence type="ECO:0000313" key="2">
    <source>
        <dbReference type="Proteomes" id="UP000219338"/>
    </source>
</evidence>
<dbReference type="AlphaFoldDB" id="A0A284RN84"/>
<protein>
    <submittedName>
        <fullName evidence="1">Uncharacterized protein</fullName>
    </submittedName>
</protein>
<dbReference type="EMBL" id="FUEG01000012">
    <property type="protein sequence ID" value="SJL10233.1"/>
    <property type="molecule type" value="Genomic_DNA"/>
</dbReference>
<accession>A0A284RN84</accession>
<name>A0A284RN84_ARMOS</name>
<proteinExistence type="predicted"/>
<sequence length="179" mass="19729">MSSEPYDVNLAMASSIMMGQKNKPGTAPRIPLTTPQMLQPDSGFRFHWMDPLPSHDRIFLDHPHAVIGVTSPSTSVPLSSINRFIHARSDLINLAQSPSAAARYAPRGVSIRSCSIPRPWNSYARLKDASQMAGGLSRAATRKMGCRYTTERPNTKGTERQERRVLICMSRYLSGAVAS</sequence>